<accession>A0A9W7AXI5</accession>
<comment type="similarity">
    <text evidence="2">Belongs to the SWEET sugar transporter family.</text>
</comment>
<evidence type="ECO:0000256" key="4">
    <source>
        <dbReference type="ARBA" id="ARBA00022597"/>
    </source>
</evidence>
<proteinExistence type="inferred from homology"/>
<evidence type="ECO:0000256" key="7">
    <source>
        <dbReference type="ARBA" id="ARBA00022989"/>
    </source>
</evidence>
<protein>
    <recommendedName>
        <fullName evidence="13">Bidirectional sugar transporter SWEET</fullName>
    </recommendedName>
</protein>
<evidence type="ECO:0008006" key="13">
    <source>
        <dbReference type="Google" id="ProtNLM"/>
    </source>
</evidence>
<dbReference type="Pfam" id="PF03083">
    <property type="entry name" value="MtN3_slv"/>
    <property type="match status" value="1"/>
</dbReference>
<evidence type="ECO:0000256" key="2">
    <source>
        <dbReference type="ARBA" id="ARBA00007809"/>
    </source>
</evidence>
<keyword evidence="7 10" id="KW-1133">Transmembrane helix</keyword>
<dbReference type="InterPro" id="IPR004316">
    <property type="entry name" value="SWEET_rpt"/>
</dbReference>
<name>A0A9W7AXI5_9STRA</name>
<evidence type="ECO:0000256" key="6">
    <source>
        <dbReference type="ARBA" id="ARBA00022737"/>
    </source>
</evidence>
<comment type="subcellular location">
    <subcellularLocation>
        <location evidence="1">Endomembrane system</location>
        <topology evidence="1">Multi-pass membrane protein</topology>
    </subcellularLocation>
</comment>
<evidence type="ECO:0000256" key="10">
    <source>
        <dbReference type="SAM" id="Phobius"/>
    </source>
</evidence>
<feature type="compositionally biased region" description="Polar residues" evidence="9">
    <location>
        <begin position="263"/>
        <end position="275"/>
    </location>
</feature>
<dbReference type="EMBL" id="BLQM01000232">
    <property type="protein sequence ID" value="GMH77317.1"/>
    <property type="molecule type" value="Genomic_DNA"/>
</dbReference>
<sequence length="311" mass="34676">MGVSDLVWSLSIMGITCWMNLSPLRNYSTARATRELGPLNPYPAPYSSFNSAMWILYSFAVDSWLMVVWSVPALVCNIYYTLIACSLTACEKHQRFTKLELIVLIQIVILVCTQSFVSFTAFGLEWEREVLMAVTFISTTIQNYTPLIVIKKVIKKRDSSSIQRGLAFASLACTAMWIAEGIRIEDYLMALCMGPSVVFCFLQVVACCCYPRTEERRLWGKELGGLMGVVPVGGGGELEHEDKKEDKQIDKDAELADTEVDETGSQTSKDTQNDSLFDGAELGFRGRGFKCFGGEETYLGDYGFFSVGENI</sequence>
<feature type="transmembrane region" description="Helical" evidence="10">
    <location>
        <begin position="67"/>
        <end position="89"/>
    </location>
</feature>
<evidence type="ECO:0000256" key="8">
    <source>
        <dbReference type="ARBA" id="ARBA00023136"/>
    </source>
</evidence>
<reference evidence="12" key="1">
    <citation type="journal article" date="2023" name="Commun. Biol.">
        <title>Genome analysis of Parmales, the sister group of diatoms, reveals the evolutionary specialization of diatoms from phago-mixotrophs to photoautotrophs.</title>
        <authorList>
            <person name="Ban H."/>
            <person name="Sato S."/>
            <person name="Yoshikawa S."/>
            <person name="Yamada K."/>
            <person name="Nakamura Y."/>
            <person name="Ichinomiya M."/>
            <person name="Sato N."/>
            <person name="Blanc-Mathieu R."/>
            <person name="Endo H."/>
            <person name="Kuwata A."/>
            <person name="Ogata H."/>
        </authorList>
    </citation>
    <scope>NUCLEOTIDE SEQUENCE [LARGE SCALE GENOMIC DNA]</scope>
</reference>
<dbReference type="Gene3D" id="1.20.1280.290">
    <property type="match status" value="1"/>
</dbReference>
<evidence type="ECO:0000256" key="1">
    <source>
        <dbReference type="ARBA" id="ARBA00004127"/>
    </source>
</evidence>
<feature type="transmembrane region" description="Helical" evidence="10">
    <location>
        <begin position="188"/>
        <end position="211"/>
    </location>
</feature>
<dbReference type="Proteomes" id="UP001162640">
    <property type="component" value="Unassembled WGS sequence"/>
</dbReference>
<dbReference type="InterPro" id="IPR047664">
    <property type="entry name" value="SWEET"/>
</dbReference>
<dbReference type="PANTHER" id="PTHR10791">
    <property type="entry name" value="RAG1-ACTIVATING PROTEIN 1"/>
    <property type="match status" value="1"/>
</dbReference>
<organism evidence="11 12">
    <name type="scientific">Triparma laevis f. inornata</name>
    <dbReference type="NCBI Taxonomy" id="1714386"/>
    <lineage>
        <taxon>Eukaryota</taxon>
        <taxon>Sar</taxon>
        <taxon>Stramenopiles</taxon>
        <taxon>Ochrophyta</taxon>
        <taxon>Bolidophyceae</taxon>
        <taxon>Parmales</taxon>
        <taxon>Triparmaceae</taxon>
        <taxon>Triparma</taxon>
    </lineage>
</organism>
<evidence type="ECO:0000256" key="3">
    <source>
        <dbReference type="ARBA" id="ARBA00022448"/>
    </source>
</evidence>
<keyword evidence="5 10" id="KW-0812">Transmembrane</keyword>
<keyword evidence="4" id="KW-0762">Sugar transport</keyword>
<keyword evidence="6" id="KW-0677">Repeat</keyword>
<dbReference type="GO" id="GO:0012505">
    <property type="term" value="C:endomembrane system"/>
    <property type="evidence" value="ECO:0007669"/>
    <property type="project" value="UniProtKB-SubCell"/>
</dbReference>
<keyword evidence="3" id="KW-0813">Transport</keyword>
<dbReference type="GO" id="GO:0016020">
    <property type="term" value="C:membrane"/>
    <property type="evidence" value="ECO:0007669"/>
    <property type="project" value="InterPro"/>
</dbReference>
<feature type="transmembrane region" description="Helical" evidence="10">
    <location>
        <begin position="162"/>
        <end position="182"/>
    </location>
</feature>
<evidence type="ECO:0000313" key="11">
    <source>
        <dbReference type="EMBL" id="GMH77317.1"/>
    </source>
</evidence>
<evidence type="ECO:0000256" key="5">
    <source>
        <dbReference type="ARBA" id="ARBA00022692"/>
    </source>
</evidence>
<dbReference type="AlphaFoldDB" id="A0A9W7AXI5"/>
<feature type="transmembrane region" description="Helical" evidence="10">
    <location>
        <begin position="101"/>
        <end position="124"/>
    </location>
</feature>
<feature type="region of interest" description="Disordered" evidence="9">
    <location>
        <begin position="256"/>
        <end position="276"/>
    </location>
</feature>
<dbReference type="GO" id="GO:0051119">
    <property type="term" value="F:sugar transmembrane transporter activity"/>
    <property type="evidence" value="ECO:0007669"/>
    <property type="project" value="InterPro"/>
</dbReference>
<keyword evidence="8 10" id="KW-0472">Membrane</keyword>
<evidence type="ECO:0000256" key="9">
    <source>
        <dbReference type="SAM" id="MobiDB-lite"/>
    </source>
</evidence>
<feature type="transmembrane region" description="Helical" evidence="10">
    <location>
        <begin position="130"/>
        <end position="150"/>
    </location>
</feature>
<gene>
    <name evidence="11" type="ORF">TL16_g07366</name>
</gene>
<evidence type="ECO:0000313" key="12">
    <source>
        <dbReference type="Proteomes" id="UP001162640"/>
    </source>
</evidence>
<comment type="caution">
    <text evidence="11">The sequence shown here is derived from an EMBL/GenBank/DDBJ whole genome shotgun (WGS) entry which is preliminary data.</text>
</comment>